<evidence type="ECO:0000256" key="2">
    <source>
        <dbReference type="ARBA" id="ARBA00008339"/>
    </source>
</evidence>
<dbReference type="GO" id="GO:0097112">
    <property type="term" value="P:gamma-aminobutyric acid receptor clustering"/>
    <property type="evidence" value="ECO:0007669"/>
    <property type="project" value="TreeGrafter"/>
</dbReference>
<evidence type="ECO:0000256" key="4">
    <source>
        <dbReference type="RuleBase" id="RU365090"/>
    </source>
</evidence>
<comment type="cofactor">
    <cofactor evidence="4">
        <name>Mg(2+)</name>
        <dbReference type="ChEBI" id="CHEBI:18420"/>
    </cofactor>
</comment>
<dbReference type="Gene3D" id="2.170.190.11">
    <property type="entry name" value="Molybdopterin biosynthesis moea protein, domain 3"/>
    <property type="match status" value="1"/>
</dbReference>
<sequence length="633" mass="70259">MYKDAKENKGALETLLTEPDNNEEIFKVLTNLNNIQIYNVTFATPVSVPLMQKIIKICLNYKIDLILIIGDIEFTDRDLVNEVVEVVTDCKNLSGNVVNGIKKISKILEDVSGYEAKCGMRNETLIINLSGPHRNKKQCLKAILENLIILMLSIHDMKNSIVRKNDTSSENKENTKPKELEGSSSTSEEELFEEDDDNSNNDNMVFPIISLHIAMSLLQEITKKGSKEREPEIIKVTNACGRILFEDIDSNLNVPSCRTSTKHGYAVIAAEGEGLRKVLNDVKDTLSVISLEPGTCIWVNSGAPIPNKATAIIPEQYTNPVEKLGDKENTYIEIKIKPQHGQNIKPIGYDIRRGNTVINKYTLIGPEEIGILTSIGRRSVVVSSRLSIGILSIGNNLEEPGNPLKPGYVYDINRITLISLLKRNYLRPIDFGIVDNKFLSIRNKIEKALKTVEVIVTIGSASDKDLLKKILIKDFNATIHFGNVNMKPGKSTTLATCKINGKTQYFFCLPGNPTSAFIAAHMFLLPFLNRLCSLTIDAAIIPAQVDVPYMLHSRPRLSWVSLKWSNTGTVAHSISSGNLIADKLNNIVGSNALVLLPEKTEEQHVLTKQTLPILMINNPTRTFGNLSSITFPI</sequence>
<protein>
    <recommendedName>
        <fullName evidence="3">molybdopterin adenylyltransferase</fullName>
        <ecNumber evidence="3">2.7.7.75</ecNumber>
    </recommendedName>
</protein>
<accession>A0A6I9WU15</accession>
<reference evidence="8" key="1">
    <citation type="submission" date="2025-08" db="UniProtKB">
        <authorList>
            <consortium name="RefSeq"/>
        </authorList>
    </citation>
    <scope>IDENTIFICATION</scope>
</reference>
<gene>
    <name evidence="8" type="primary">LOC105432757</name>
</gene>
<name>A0A6I9WU15_9HYME</name>
<dbReference type="Proteomes" id="UP000504615">
    <property type="component" value="Unplaced"/>
</dbReference>
<dbReference type="GeneID" id="105432757"/>
<keyword evidence="7" id="KW-1185">Reference proteome</keyword>
<dbReference type="RefSeq" id="XP_011646003.1">
    <property type="nucleotide sequence ID" value="XM_011647701.1"/>
</dbReference>
<dbReference type="GO" id="GO:0005829">
    <property type="term" value="C:cytosol"/>
    <property type="evidence" value="ECO:0007669"/>
    <property type="project" value="TreeGrafter"/>
</dbReference>
<dbReference type="GO" id="GO:0006777">
    <property type="term" value="P:Mo-molybdopterin cofactor biosynthetic process"/>
    <property type="evidence" value="ECO:0007669"/>
    <property type="project" value="UniProtKB-UniRule"/>
</dbReference>
<dbReference type="PANTHER" id="PTHR10192:SF5">
    <property type="entry name" value="GEPHYRIN"/>
    <property type="match status" value="1"/>
</dbReference>
<dbReference type="InterPro" id="IPR001453">
    <property type="entry name" value="MoaB/Mog_dom"/>
</dbReference>
<dbReference type="UniPathway" id="UPA00344"/>
<dbReference type="OrthoDB" id="4349954at2759"/>
<feature type="region of interest" description="Disordered" evidence="5">
    <location>
        <begin position="163"/>
        <end position="201"/>
    </location>
</feature>
<evidence type="ECO:0000313" key="8">
    <source>
        <dbReference type="RefSeq" id="XP_011646003.1"/>
    </source>
</evidence>
<feature type="compositionally biased region" description="Basic and acidic residues" evidence="5">
    <location>
        <begin position="163"/>
        <end position="181"/>
    </location>
</feature>
<dbReference type="KEGG" id="pbar:105432757"/>
<dbReference type="PANTHER" id="PTHR10192">
    <property type="entry name" value="MOLYBDOPTERIN BIOSYNTHESIS PROTEIN"/>
    <property type="match status" value="1"/>
</dbReference>
<comment type="similarity">
    <text evidence="4">Belongs to the MoeA family.</text>
</comment>
<dbReference type="GO" id="GO:0046872">
    <property type="term" value="F:metal ion binding"/>
    <property type="evidence" value="ECO:0007669"/>
    <property type="project" value="UniProtKB-UniRule"/>
</dbReference>
<dbReference type="GO" id="GO:0061599">
    <property type="term" value="F:molybdopterin molybdotransferase activity"/>
    <property type="evidence" value="ECO:0007669"/>
    <property type="project" value="UniProtKB-UniRule"/>
</dbReference>
<keyword evidence="4" id="KW-0500">Molybdenum</keyword>
<dbReference type="InterPro" id="IPR036688">
    <property type="entry name" value="MoeA_C_domain_IV_sf"/>
</dbReference>
<dbReference type="InterPro" id="IPR036135">
    <property type="entry name" value="MoeA_linker/N_sf"/>
</dbReference>
<comment type="catalytic activity">
    <reaction evidence="4">
        <text>adenylyl-molybdopterin + molybdate = Mo-molybdopterin + AMP + H(+)</text>
        <dbReference type="Rhea" id="RHEA:35047"/>
        <dbReference type="ChEBI" id="CHEBI:15378"/>
        <dbReference type="ChEBI" id="CHEBI:36264"/>
        <dbReference type="ChEBI" id="CHEBI:62727"/>
        <dbReference type="ChEBI" id="CHEBI:71302"/>
        <dbReference type="ChEBI" id="CHEBI:456215"/>
    </reaction>
</comment>
<evidence type="ECO:0000259" key="6">
    <source>
        <dbReference type="SMART" id="SM00852"/>
    </source>
</evidence>
<organism evidence="7 8">
    <name type="scientific">Pogonomyrmex barbatus</name>
    <name type="common">red harvester ant</name>
    <dbReference type="NCBI Taxonomy" id="144034"/>
    <lineage>
        <taxon>Eukaryota</taxon>
        <taxon>Metazoa</taxon>
        <taxon>Ecdysozoa</taxon>
        <taxon>Arthropoda</taxon>
        <taxon>Hexapoda</taxon>
        <taxon>Insecta</taxon>
        <taxon>Pterygota</taxon>
        <taxon>Neoptera</taxon>
        <taxon>Endopterygota</taxon>
        <taxon>Hymenoptera</taxon>
        <taxon>Apocrita</taxon>
        <taxon>Aculeata</taxon>
        <taxon>Formicoidea</taxon>
        <taxon>Formicidae</taxon>
        <taxon>Myrmicinae</taxon>
        <taxon>Pogonomyrmex</taxon>
    </lineage>
</organism>
<dbReference type="InterPro" id="IPR005110">
    <property type="entry name" value="MoeA_linker/N"/>
</dbReference>
<keyword evidence="4" id="KW-0501">Molybdenum cofactor biosynthesis</keyword>
<evidence type="ECO:0000256" key="1">
    <source>
        <dbReference type="ARBA" id="ARBA00007589"/>
    </source>
</evidence>
<comment type="similarity">
    <text evidence="2">In the C-terminal section; belongs to the MoeA family.</text>
</comment>
<keyword evidence="4" id="KW-0460">Magnesium</keyword>
<keyword evidence="4" id="KW-0479">Metal-binding</keyword>
<dbReference type="Pfam" id="PF00994">
    <property type="entry name" value="MoCF_biosynth"/>
    <property type="match status" value="1"/>
</dbReference>
<dbReference type="EC" id="2.7.7.75" evidence="3"/>
<proteinExistence type="inferred from homology"/>
<keyword evidence="4" id="KW-0808">Transferase</keyword>
<dbReference type="GO" id="GO:0098970">
    <property type="term" value="P:postsynaptic neurotransmitter receptor diffusion trapping"/>
    <property type="evidence" value="ECO:0007669"/>
    <property type="project" value="TreeGrafter"/>
</dbReference>
<dbReference type="AlphaFoldDB" id="A0A6I9WU15"/>
<evidence type="ECO:0000256" key="3">
    <source>
        <dbReference type="ARBA" id="ARBA00012509"/>
    </source>
</evidence>
<dbReference type="GO" id="GO:0061598">
    <property type="term" value="F:molybdopterin adenylyltransferase activity"/>
    <property type="evidence" value="ECO:0007669"/>
    <property type="project" value="UniProtKB-UniRule"/>
</dbReference>
<comment type="function">
    <text evidence="4">Catalyzes two steps in the biosynthesis of the molybdenum cofactor. In the first step, molybdopterin is adenylated. Subsequently, molybdate is inserted into adenylated molybdopterin and AMP is released.</text>
</comment>
<comment type="catalytic activity">
    <reaction evidence="4">
        <text>molybdopterin + ATP + H(+) = adenylyl-molybdopterin + diphosphate</text>
        <dbReference type="Rhea" id="RHEA:31331"/>
        <dbReference type="ChEBI" id="CHEBI:15378"/>
        <dbReference type="ChEBI" id="CHEBI:30616"/>
        <dbReference type="ChEBI" id="CHEBI:33019"/>
        <dbReference type="ChEBI" id="CHEBI:58698"/>
        <dbReference type="ChEBI" id="CHEBI:62727"/>
    </reaction>
</comment>
<evidence type="ECO:0000313" key="7">
    <source>
        <dbReference type="Proteomes" id="UP000504615"/>
    </source>
</evidence>
<dbReference type="Gene3D" id="3.40.980.10">
    <property type="entry name" value="MoaB/Mog-like domain"/>
    <property type="match status" value="2"/>
</dbReference>
<feature type="compositionally biased region" description="Acidic residues" evidence="5">
    <location>
        <begin position="187"/>
        <end position="199"/>
    </location>
</feature>
<dbReference type="GO" id="GO:0005524">
    <property type="term" value="F:ATP binding"/>
    <property type="evidence" value="ECO:0007669"/>
    <property type="project" value="UniProtKB-UniRule"/>
</dbReference>
<dbReference type="SMART" id="SM00852">
    <property type="entry name" value="MoCF_biosynth"/>
    <property type="match status" value="1"/>
</dbReference>
<dbReference type="InterPro" id="IPR038987">
    <property type="entry name" value="MoeA-like"/>
</dbReference>
<comment type="pathway">
    <text evidence="4">Cofactor biosynthesis; molybdopterin biosynthesis.</text>
</comment>
<dbReference type="CDD" id="cd00887">
    <property type="entry name" value="MoeA"/>
    <property type="match status" value="1"/>
</dbReference>
<dbReference type="GO" id="GO:0030425">
    <property type="term" value="C:dendrite"/>
    <property type="evidence" value="ECO:0007669"/>
    <property type="project" value="TreeGrafter"/>
</dbReference>
<dbReference type="Gene3D" id="3.90.105.10">
    <property type="entry name" value="Molybdopterin biosynthesis moea protein, domain 2"/>
    <property type="match status" value="1"/>
</dbReference>
<dbReference type="SUPFAM" id="SSF63882">
    <property type="entry name" value="MoeA N-terminal region -like"/>
    <property type="match status" value="1"/>
</dbReference>
<dbReference type="GO" id="GO:0007529">
    <property type="term" value="P:establishment of synaptic specificity at neuromuscular junction"/>
    <property type="evidence" value="ECO:0007669"/>
    <property type="project" value="TreeGrafter"/>
</dbReference>
<comment type="similarity">
    <text evidence="1">In the N-terminal section; belongs to the MoaB/Mog family.</text>
</comment>
<dbReference type="SUPFAM" id="SSF53218">
    <property type="entry name" value="Molybdenum cofactor biosynthesis proteins"/>
    <property type="match status" value="2"/>
</dbReference>
<evidence type="ECO:0000256" key="5">
    <source>
        <dbReference type="SAM" id="MobiDB-lite"/>
    </source>
</evidence>
<dbReference type="InterPro" id="IPR036425">
    <property type="entry name" value="MoaB/Mog-like_dom_sf"/>
</dbReference>
<dbReference type="GO" id="GO:0072579">
    <property type="term" value="P:glycine receptor clustering"/>
    <property type="evidence" value="ECO:0007669"/>
    <property type="project" value="TreeGrafter"/>
</dbReference>
<dbReference type="Gene3D" id="2.40.340.10">
    <property type="entry name" value="MoeA, C-terminal, domain IV"/>
    <property type="match status" value="1"/>
</dbReference>
<feature type="domain" description="MoaB/Mog" evidence="6">
    <location>
        <begin position="389"/>
        <end position="530"/>
    </location>
</feature>
<dbReference type="GO" id="GO:0099634">
    <property type="term" value="C:postsynaptic specialization membrane"/>
    <property type="evidence" value="ECO:0007669"/>
    <property type="project" value="GOC"/>
</dbReference>
<dbReference type="Pfam" id="PF03453">
    <property type="entry name" value="MoeA_N"/>
    <property type="match status" value="1"/>
</dbReference>